<evidence type="ECO:0000313" key="10">
    <source>
        <dbReference type="EMBL" id="EFH64532.1"/>
    </source>
</evidence>
<dbReference type="eggNOG" id="ENOG502QSQ8">
    <property type="taxonomic scope" value="Eukaryota"/>
</dbReference>
<keyword evidence="9" id="KW-0238">DNA-binding</keyword>
<keyword evidence="5 9" id="KW-0863">Zinc-finger</keyword>
<comment type="domain">
    <text evidence="9">The YDG domain mediates the interaction with histone H3.</text>
</comment>
<evidence type="ECO:0000256" key="8">
    <source>
        <dbReference type="ARBA" id="ARBA00022853"/>
    </source>
</evidence>
<accession>D7KYN3</accession>
<organism evidence="11">
    <name type="scientific">Arabidopsis lyrata subsp. lyrata</name>
    <name type="common">Lyre-leaved rock-cress</name>
    <dbReference type="NCBI Taxonomy" id="81972"/>
    <lineage>
        <taxon>Eukaryota</taxon>
        <taxon>Viridiplantae</taxon>
        <taxon>Streptophyta</taxon>
        <taxon>Embryophyta</taxon>
        <taxon>Tracheophyta</taxon>
        <taxon>Spermatophyta</taxon>
        <taxon>Magnoliopsida</taxon>
        <taxon>eudicotyledons</taxon>
        <taxon>Gunneridae</taxon>
        <taxon>Pentapetalae</taxon>
        <taxon>rosids</taxon>
        <taxon>malvids</taxon>
        <taxon>Brassicales</taxon>
        <taxon>Brassicaceae</taxon>
        <taxon>Camelineae</taxon>
        <taxon>Arabidopsis</taxon>
    </lineage>
</organism>
<protein>
    <recommendedName>
        <fullName evidence="9">E3 ubiquitin-protein ligase ORTHRUS</fullName>
        <ecNumber evidence="9">2.3.2.27</ecNumber>
    </recommendedName>
    <alternativeName>
        <fullName evidence="9">Protein VARIANT IN METHYLATION</fullName>
    </alternativeName>
    <alternativeName>
        <fullName evidence="9">RING-type E3 ubiquitin transferase ORTHRUS</fullName>
    </alternativeName>
</protein>
<dbReference type="Proteomes" id="UP000008694">
    <property type="component" value="Unassembled WGS sequence"/>
</dbReference>
<dbReference type="GO" id="GO:0008270">
    <property type="term" value="F:zinc ion binding"/>
    <property type="evidence" value="ECO:0007669"/>
    <property type="project" value="UniProtKB-KW"/>
</dbReference>
<dbReference type="HOGENOM" id="CLU_2029859_0_0_1"/>
<dbReference type="EC" id="2.3.2.27" evidence="9"/>
<dbReference type="Gramene" id="scaffold_200828.1">
    <property type="protein sequence ID" value="scaffold_200828.1"/>
    <property type="gene ID" value="scaffold_200828.1"/>
</dbReference>
<dbReference type="STRING" id="81972.D7KYN3"/>
<evidence type="ECO:0000256" key="5">
    <source>
        <dbReference type="ARBA" id="ARBA00022771"/>
    </source>
</evidence>
<dbReference type="PANTHER" id="PTHR14140:SF46">
    <property type="entry name" value="E3 UBIQUITIN-PROTEIN LIGASE ORTHRUS 1-RELATED"/>
    <property type="match status" value="1"/>
</dbReference>
<dbReference type="GO" id="GO:0042393">
    <property type="term" value="F:histone binding"/>
    <property type="evidence" value="ECO:0007669"/>
    <property type="project" value="UniProtKB-UniRule"/>
</dbReference>
<dbReference type="PANTHER" id="PTHR14140">
    <property type="entry name" value="E3 UBIQUITIN-PROTEIN LIGASE UHRF-RELATED"/>
    <property type="match status" value="1"/>
</dbReference>
<keyword evidence="4 9" id="KW-0479">Metal-binding</keyword>
<evidence type="ECO:0000256" key="1">
    <source>
        <dbReference type="ARBA" id="ARBA00000900"/>
    </source>
</evidence>
<dbReference type="SUPFAM" id="SSF88697">
    <property type="entry name" value="PUA domain-like"/>
    <property type="match status" value="1"/>
</dbReference>
<dbReference type="InterPro" id="IPR045134">
    <property type="entry name" value="UHRF1/2-like"/>
</dbReference>
<keyword evidence="11" id="KW-1185">Reference proteome</keyword>
<comment type="function">
    <text evidence="9">Multi domain E3 ubiquitin ligase that also plays a role in DNA methylation and histone modifications.</text>
</comment>
<dbReference type="GO" id="GO:0005634">
    <property type="term" value="C:nucleus"/>
    <property type="evidence" value="ECO:0007669"/>
    <property type="project" value="UniProtKB-SubCell"/>
</dbReference>
<dbReference type="GO" id="GO:0003677">
    <property type="term" value="F:DNA binding"/>
    <property type="evidence" value="ECO:0007669"/>
    <property type="project" value="UniProtKB-KW"/>
</dbReference>
<keyword evidence="9" id="KW-0539">Nucleus</keyword>
<dbReference type="InterPro" id="IPR036987">
    <property type="entry name" value="SRA-YDG_sf"/>
</dbReference>
<keyword evidence="6 9" id="KW-0833">Ubl conjugation pathway</keyword>
<comment type="catalytic activity">
    <reaction evidence="1 9">
        <text>S-ubiquitinyl-[E2 ubiquitin-conjugating enzyme]-L-cysteine + [acceptor protein]-L-lysine = [E2 ubiquitin-conjugating enzyme]-L-cysteine + N(6)-ubiquitinyl-[acceptor protein]-L-lysine.</text>
        <dbReference type="EC" id="2.3.2.27"/>
    </reaction>
</comment>
<dbReference type="Gene3D" id="2.30.280.10">
    <property type="entry name" value="SRA-YDG"/>
    <property type="match status" value="1"/>
</dbReference>
<dbReference type="EMBL" id="GL348714">
    <property type="protein sequence ID" value="EFH64532.1"/>
    <property type="molecule type" value="Genomic_DNA"/>
</dbReference>
<keyword evidence="8" id="KW-0156">Chromatin regulator</keyword>
<evidence type="ECO:0000256" key="6">
    <source>
        <dbReference type="ARBA" id="ARBA00022786"/>
    </source>
</evidence>
<dbReference type="GO" id="GO:0044027">
    <property type="term" value="P:negative regulation of gene expression via chromosomal CpG island methylation"/>
    <property type="evidence" value="ECO:0007669"/>
    <property type="project" value="TreeGrafter"/>
</dbReference>
<dbReference type="GO" id="GO:0016567">
    <property type="term" value="P:protein ubiquitination"/>
    <property type="evidence" value="ECO:0007669"/>
    <property type="project" value="UniProtKB-UniRule"/>
</dbReference>
<proteinExistence type="predicted"/>
<dbReference type="GO" id="GO:0061630">
    <property type="term" value="F:ubiquitin protein ligase activity"/>
    <property type="evidence" value="ECO:0007669"/>
    <property type="project" value="UniProtKB-UniRule"/>
</dbReference>
<evidence type="ECO:0000256" key="7">
    <source>
        <dbReference type="ARBA" id="ARBA00022833"/>
    </source>
</evidence>
<comment type="pathway">
    <text evidence="2 9">Protein modification; protein ubiquitination.</text>
</comment>
<evidence type="ECO:0000256" key="4">
    <source>
        <dbReference type="ARBA" id="ARBA00022723"/>
    </source>
</evidence>
<evidence type="ECO:0000256" key="3">
    <source>
        <dbReference type="ARBA" id="ARBA00022679"/>
    </source>
</evidence>
<keyword evidence="7 9" id="KW-0862">Zinc</keyword>
<sequence length="122" mass="13656">MGQRNRSCGTCRSVVRESMASNPRITCPLCLNEDRPEKAFTTERAKKPGNVNASSRRIFVTIPLDHFGPIPTEDDSVRNQCLLVGESWKGRLECWQWRAHFPPVCGIAGHASYGALCALRRL</sequence>
<dbReference type="AlphaFoldDB" id="D7KYN3"/>
<evidence type="ECO:0000313" key="11">
    <source>
        <dbReference type="Proteomes" id="UP000008694"/>
    </source>
</evidence>
<evidence type="ECO:0000256" key="2">
    <source>
        <dbReference type="ARBA" id="ARBA00004906"/>
    </source>
</evidence>
<keyword evidence="3 9" id="KW-0808">Transferase</keyword>
<comment type="subcellular location">
    <subcellularLocation>
        <location evidence="9">Nucleus</location>
    </subcellularLocation>
</comment>
<comment type="domain">
    <text evidence="9">The RING fingers are required for ubiquitin ligase activity.</text>
</comment>
<evidence type="ECO:0000256" key="9">
    <source>
        <dbReference type="RuleBase" id="RU369101"/>
    </source>
</evidence>
<gene>
    <name evidence="10" type="ORF">ARALYDRAFT_893754</name>
</gene>
<name>D7KYN3_ARALL</name>
<reference evidence="11" key="1">
    <citation type="journal article" date="2011" name="Nat. Genet.">
        <title>The Arabidopsis lyrata genome sequence and the basis of rapid genome size change.</title>
        <authorList>
            <person name="Hu T.T."/>
            <person name="Pattyn P."/>
            <person name="Bakker E.G."/>
            <person name="Cao J."/>
            <person name="Cheng J.-F."/>
            <person name="Clark R.M."/>
            <person name="Fahlgren N."/>
            <person name="Fawcett J.A."/>
            <person name="Grimwood J."/>
            <person name="Gundlach H."/>
            <person name="Haberer G."/>
            <person name="Hollister J.D."/>
            <person name="Ossowski S."/>
            <person name="Ottilar R.P."/>
            <person name="Salamov A.A."/>
            <person name="Schneeberger K."/>
            <person name="Spannagl M."/>
            <person name="Wang X."/>
            <person name="Yang L."/>
            <person name="Nasrallah M.E."/>
            <person name="Bergelson J."/>
            <person name="Carrington J.C."/>
            <person name="Gaut B.S."/>
            <person name="Schmutz J."/>
            <person name="Mayer K.F.X."/>
            <person name="Van de Peer Y."/>
            <person name="Grigoriev I.V."/>
            <person name="Nordborg M."/>
            <person name="Weigel D."/>
            <person name="Guo Y.-L."/>
        </authorList>
    </citation>
    <scope>NUCLEOTIDE SEQUENCE [LARGE SCALE GENOMIC DNA]</scope>
    <source>
        <strain evidence="11">cv. MN47</strain>
    </source>
</reference>
<dbReference type="InterPro" id="IPR015947">
    <property type="entry name" value="PUA-like_sf"/>
</dbReference>